<keyword evidence="10" id="KW-1185">Reference proteome</keyword>
<dbReference type="CDD" id="cd00737">
    <property type="entry name" value="lyz_endolysin_autolysin"/>
    <property type="match status" value="1"/>
</dbReference>
<accession>A0ABY4HS04</accession>
<dbReference type="GO" id="GO:0016787">
    <property type="term" value="F:hydrolase activity"/>
    <property type="evidence" value="ECO:0007669"/>
    <property type="project" value="UniProtKB-KW"/>
</dbReference>
<reference evidence="9" key="2">
    <citation type="submission" date="2022-04" db="EMBL/GenBank/DDBJ databases">
        <title>Complete Genome Sequence of Flavobacterium sediminilitoris YSM-43, Isolated from a Tidal Sediment.</title>
        <authorList>
            <person name="Lee P.A."/>
        </authorList>
    </citation>
    <scope>NUCLEOTIDE SEQUENCE</scope>
    <source>
        <strain evidence="9">YSM-43</strain>
    </source>
</reference>
<protein>
    <recommendedName>
        <fullName evidence="7">Lysozyme</fullName>
        <ecNumber evidence="7">3.2.1.17</ecNumber>
    </recommendedName>
</protein>
<dbReference type="EC" id="3.2.1.17" evidence="7"/>
<dbReference type="SUPFAM" id="SSF53955">
    <property type="entry name" value="Lysozyme-like"/>
    <property type="match status" value="1"/>
</dbReference>
<gene>
    <name evidence="9" type="ORF">LXD69_08170</name>
</gene>
<evidence type="ECO:0000256" key="2">
    <source>
        <dbReference type="ARBA" id="ARBA00022529"/>
    </source>
</evidence>
<evidence type="ECO:0000256" key="6">
    <source>
        <dbReference type="ARBA" id="ARBA00023295"/>
    </source>
</evidence>
<dbReference type="InterPro" id="IPR023347">
    <property type="entry name" value="Lysozyme_dom_sf"/>
</dbReference>
<comment type="catalytic activity">
    <reaction evidence="1 7">
        <text>Hydrolysis of (1-&gt;4)-beta-linkages between N-acetylmuramic acid and N-acetyl-D-glucosamine residues in a peptidoglycan and between N-acetyl-D-glucosamine residues in chitodextrins.</text>
        <dbReference type="EC" id="3.2.1.17"/>
    </reaction>
</comment>
<dbReference type="PANTHER" id="PTHR38107">
    <property type="match status" value="1"/>
</dbReference>
<evidence type="ECO:0000256" key="5">
    <source>
        <dbReference type="ARBA" id="ARBA00023200"/>
    </source>
</evidence>
<comment type="similarity">
    <text evidence="7">Belongs to the glycosyl hydrolase 24 family.</text>
</comment>
<keyword evidence="6 7" id="KW-0326">Glycosidase</keyword>
<dbReference type="PANTHER" id="PTHR38107:SF3">
    <property type="entry name" value="LYSOZYME RRRD-RELATED"/>
    <property type="match status" value="1"/>
</dbReference>
<keyword evidence="4 7" id="KW-0378">Hydrolase</keyword>
<proteinExistence type="inferred from homology"/>
<reference evidence="9" key="1">
    <citation type="submission" date="2021-12" db="EMBL/GenBank/DDBJ databases">
        <authorList>
            <person name="Cha I.-T."/>
            <person name="Lee K.-E."/>
            <person name="Park S.-J."/>
        </authorList>
    </citation>
    <scope>NUCLEOTIDE SEQUENCE</scope>
    <source>
        <strain evidence="9">YSM-43</strain>
    </source>
</reference>
<evidence type="ECO:0000256" key="1">
    <source>
        <dbReference type="ARBA" id="ARBA00000632"/>
    </source>
</evidence>
<dbReference type="InterPro" id="IPR023346">
    <property type="entry name" value="Lysozyme-like_dom_sf"/>
</dbReference>
<evidence type="ECO:0000313" key="9">
    <source>
        <dbReference type="EMBL" id="UOX35485.1"/>
    </source>
</evidence>
<dbReference type="Gene3D" id="1.10.530.40">
    <property type="match status" value="1"/>
</dbReference>
<dbReference type="HAMAP" id="MF_04110">
    <property type="entry name" value="ENDOLYSIN_T4"/>
    <property type="match status" value="1"/>
</dbReference>
<dbReference type="InterPro" id="IPR033907">
    <property type="entry name" value="Endolysin_autolysin"/>
</dbReference>
<dbReference type="EMBL" id="CP090145">
    <property type="protein sequence ID" value="UOX35485.1"/>
    <property type="molecule type" value="Genomic_DNA"/>
</dbReference>
<evidence type="ECO:0000256" key="8">
    <source>
        <dbReference type="SAM" id="MobiDB-lite"/>
    </source>
</evidence>
<dbReference type="InterPro" id="IPR034690">
    <property type="entry name" value="Endolysin_T4_type"/>
</dbReference>
<evidence type="ECO:0000256" key="3">
    <source>
        <dbReference type="ARBA" id="ARBA00022638"/>
    </source>
</evidence>
<dbReference type="InterPro" id="IPR002196">
    <property type="entry name" value="Glyco_hydro_24"/>
</dbReference>
<dbReference type="Pfam" id="PF00959">
    <property type="entry name" value="Phage_lysozyme"/>
    <property type="match status" value="1"/>
</dbReference>
<sequence>MKGIKAIQGKTQVVTGQWESYTVSEWHSQTPLASRVTSSVKWDIYYLEPGKPPLLVLQKSEGRVRFREEAIGRKFLIVAYMYEPTLNDSSSIEITIIGTEKAEILKIDLTDVNDQPISGPLAYGQTINAHVHTTGMQGVSLMLSLYEDDAQGSGHSSENDQNHLKTITAEVGSNGIAFAQFMLEPDFQRIANAYLAKGDSDEGAYHEFYVTARGMGEIPGLTSSGNVNVANPPQESPVPSEDNTSTEESNSAETPVEAEPVKSEPVTVDPGAIDVEVPENKTPTTIEEVEEPKCGEVYCIKKGDKNELIREVNIRLAGFGGNVPTDEFTDRTEKMIKQFQKDYMKIPETGKICGNVLRAIDEFQSKYNFTFDEIKCKCGTCTGFGKGLYSEEKQDSAIAERSRKYEYPGIHRSMLSSMRSVIFYLAKDGRFSLNKISSGYRCHEDNKNNNRSSTNHMGKALDLHFNKSGVRTRDNDDVETIRKDIFNKYLGAKWDWKEKNIFNLESTAIGATTWVHYDVREFDLVYLEDTFFAKDIAGLNGKSIVLLANELGYQNTCMCNADGNNSDKAADGSSERVDPKELTTSEEGIQFIKDWEDFKDMPYNDSEGYCTIGYGHLIEKKKCEEITIPDEFKNGITEEKAVELFESRLAEFEESIQRDITVPLYQYEFDALVSLVFNTGSNFLNIGGANDGETKIKKNINNKEYEAGADEMADVTNGGTSGLVKRRNAEINMFKNNVYDSTH</sequence>
<keyword evidence="3 7" id="KW-0081">Bacteriolytic enzyme</keyword>
<evidence type="ECO:0000256" key="4">
    <source>
        <dbReference type="ARBA" id="ARBA00022801"/>
    </source>
</evidence>
<keyword evidence="5" id="KW-1035">Host cytoplasm</keyword>
<dbReference type="RefSeq" id="WP_246918704.1">
    <property type="nucleotide sequence ID" value="NZ_CP090145.1"/>
</dbReference>
<name>A0ABY4HS04_9FLAO</name>
<feature type="compositionally biased region" description="Polar residues" evidence="8">
    <location>
        <begin position="221"/>
        <end position="233"/>
    </location>
</feature>
<keyword evidence="2 7" id="KW-0929">Antimicrobial</keyword>
<evidence type="ECO:0000256" key="7">
    <source>
        <dbReference type="RuleBase" id="RU003788"/>
    </source>
</evidence>
<evidence type="ECO:0000313" key="10">
    <source>
        <dbReference type="Proteomes" id="UP000830454"/>
    </source>
</evidence>
<feature type="region of interest" description="Disordered" evidence="8">
    <location>
        <begin position="221"/>
        <end position="266"/>
    </location>
</feature>
<feature type="compositionally biased region" description="Low complexity" evidence="8">
    <location>
        <begin position="240"/>
        <end position="254"/>
    </location>
</feature>
<organism evidence="9 10">
    <name type="scientific">Flavobacterium sediminilitoris</name>
    <dbReference type="NCBI Taxonomy" id="2024526"/>
    <lineage>
        <taxon>Bacteria</taxon>
        <taxon>Pseudomonadati</taxon>
        <taxon>Bacteroidota</taxon>
        <taxon>Flavobacteriia</taxon>
        <taxon>Flavobacteriales</taxon>
        <taxon>Flavobacteriaceae</taxon>
        <taxon>Flavobacterium</taxon>
    </lineage>
</organism>
<dbReference type="Proteomes" id="UP000830454">
    <property type="component" value="Chromosome"/>
</dbReference>
<dbReference type="InterPro" id="IPR051018">
    <property type="entry name" value="Bacteriophage_GH24"/>
</dbReference>